<evidence type="ECO:0000313" key="1">
    <source>
        <dbReference type="EMBL" id="AVZ71486.1"/>
    </source>
</evidence>
<proteinExistence type="predicted"/>
<accession>A0A2R4SX97</accession>
<dbReference type="EMBL" id="CP026304">
    <property type="protein sequence ID" value="AVZ71486.1"/>
    <property type="molecule type" value="Genomic_DNA"/>
</dbReference>
<dbReference type="OrthoDB" id="7347529at2"/>
<gene>
    <name evidence="1" type="ORF">SLUN_03980</name>
</gene>
<dbReference type="InterPro" id="IPR009467">
    <property type="entry name" value="Glycolipid-bd_prot_put"/>
</dbReference>
<dbReference type="Proteomes" id="UP000244201">
    <property type="component" value="Chromosome"/>
</dbReference>
<sequence>MVTSHVLTWEVTESRGYETSWIELRGTTLWARGRAVGTVPEPYWVSYKLETGDRYVTRELRVHVANATGSHELSLQHDGGGQWTANGEQLPSVEGALDCDLGLCPLTNTMPVLRQGLHRAPGERTFLTAWVSVPDLAVHASRQTYTHLARTESGARVRFASGENRSDLEFDEDGLVIDYPGLAHRLSGSAGHA</sequence>
<protein>
    <submittedName>
        <fullName evidence="1">Uncharacterized protein</fullName>
    </submittedName>
</protein>
<dbReference type="RefSeq" id="WP_108147177.1">
    <property type="nucleotide sequence ID" value="NZ_CP026304.1"/>
</dbReference>
<dbReference type="AlphaFoldDB" id="A0A2R4SX97"/>
<dbReference type="SUPFAM" id="SSF159275">
    <property type="entry name" value="PA1994-like"/>
    <property type="match status" value="1"/>
</dbReference>
<dbReference type="Pfam" id="PF06475">
    <property type="entry name" value="Glycolipid_bind"/>
    <property type="match status" value="1"/>
</dbReference>
<evidence type="ECO:0000313" key="2">
    <source>
        <dbReference type="Proteomes" id="UP000244201"/>
    </source>
</evidence>
<organism evidence="1 2">
    <name type="scientific">Streptomyces lunaelactis</name>
    <dbReference type="NCBI Taxonomy" id="1535768"/>
    <lineage>
        <taxon>Bacteria</taxon>
        <taxon>Bacillati</taxon>
        <taxon>Actinomycetota</taxon>
        <taxon>Actinomycetes</taxon>
        <taxon>Kitasatosporales</taxon>
        <taxon>Streptomycetaceae</taxon>
        <taxon>Streptomyces</taxon>
    </lineage>
</organism>
<dbReference type="KEGG" id="slk:SLUN_03980"/>
<reference evidence="1 2" key="1">
    <citation type="submission" date="2018-01" db="EMBL/GenBank/DDBJ databases">
        <title>Complete genome sequence of Streptomyces lunaelactis MM109T, a Ferroverdin A producer isolated from cave moonmilk deposits.</title>
        <authorList>
            <person name="Naome A."/>
            <person name="Martinet L."/>
            <person name="Maciejewska M."/>
            <person name="Anderssen S."/>
            <person name="Adam D."/>
            <person name="Tenconi E."/>
            <person name="Deflandre B."/>
            <person name="Arguelles-Arias A."/>
            <person name="Calusinska M."/>
            <person name="Copieters W."/>
            <person name="Karim L."/>
            <person name="Hanikenne M."/>
            <person name="Baurain D."/>
            <person name="van Wezel G."/>
            <person name="Smargiasso N."/>
            <person name="de Pauw E."/>
            <person name="Delfosse P."/>
            <person name="Rigali S."/>
        </authorList>
    </citation>
    <scope>NUCLEOTIDE SEQUENCE [LARGE SCALE GENOMIC DNA]</scope>
    <source>
        <strain evidence="1 2">MM109</strain>
    </source>
</reference>
<keyword evidence="2" id="KW-1185">Reference proteome</keyword>
<dbReference type="GeneID" id="55654425"/>
<name>A0A2R4SX97_9ACTN</name>